<comment type="caution">
    <text evidence="1">The sequence shown here is derived from an EMBL/GenBank/DDBJ whole genome shotgun (WGS) entry which is preliminary data.</text>
</comment>
<evidence type="ECO:0000313" key="1">
    <source>
        <dbReference type="EMBL" id="KSA01064.1"/>
    </source>
</evidence>
<dbReference type="InterPro" id="IPR052058">
    <property type="entry name" value="Alcohol_O-acetyltransferase"/>
</dbReference>
<evidence type="ECO:0008006" key="3">
    <source>
        <dbReference type="Google" id="ProtNLM"/>
    </source>
</evidence>
<dbReference type="InterPro" id="IPR010828">
    <property type="entry name" value="Atf2/Sli1-like"/>
</dbReference>
<dbReference type="OrthoDB" id="2150604at2759"/>
<dbReference type="EMBL" id="LMYN01000065">
    <property type="protein sequence ID" value="KSA01064.1"/>
    <property type="molecule type" value="Genomic_DNA"/>
</dbReference>
<dbReference type="AlphaFoldDB" id="A0A0V1PXS4"/>
<name>A0A0V1PXS4_9ASCO</name>
<reference evidence="1 2" key="1">
    <citation type="submission" date="2015-11" db="EMBL/GenBank/DDBJ databases">
        <title>The genome of Debaryomyces fabryi.</title>
        <authorList>
            <person name="Tafer H."/>
            <person name="Lopandic K."/>
        </authorList>
    </citation>
    <scope>NUCLEOTIDE SEQUENCE [LARGE SCALE GENOMIC DNA]</scope>
    <source>
        <strain evidence="1 2">CBS 789</strain>
    </source>
</reference>
<protein>
    <recommendedName>
        <fullName evidence="3">Alcohol acetyltransferase</fullName>
    </recommendedName>
</protein>
<dbReference type="GeneID" id="26840197"/>
<dbReference type="PANTHER" id="PTHR28037:SF1">
    <property type="entry name" value="ALCOHOL O-ACETYLTRANSFERASE 1-RELATED"/>
    <property type="match status" value="1"/>
</dbReference>
<dbReference type="InterPro" id="IPR023213">
    <property type="entry name" value="CAT-like_dom_sf"/>
</dbReference>
<evidence type="ECO:0000313" key="2">
    <source>
        <dbReference type="Proteomes" id="UP000054251"/>
    </source>
</evidence>
<dbReference type="GO" id="GO:0008080">
    <property type="term" value="F:N-acetyltransferase activity"/>
    <property type="evidence" value="ECO:0007669"/>
    <property type="project" value="TreeGrafter"/>
</dbReference>
<sequence>MSQDYHTRKLGFLEKYYVCRNVEQYSKDINVTGQYNHYIDKVLLSNALRTLILKNPSLAVNIYRDGDLKYDEKLNGENFTVRPVEEIAFNDVVTFETVEEPFGELLLKRLNGEASHVNDSKPLWRVKVFESTSDRKQYVSFHCDHTLFDGSSVTQFHKDLIVELAYHSKDQSLEIQETLFNYTADWELLPHLLDSSDKIVDLYNPSILLTLLEFVLKILLPKWLYDGFWSFFSTNVEQAPLYTHNTTRKEAESNIRHINITPKDVKRLRAFCKSQNTTLTPFIAAIATYALQETVFPAVAKHPCSCEISIPIDGRRYFPEKIEDTKYGLYMGVLSNKVAPITDIASSTNSLTANLTAGVADKSPFSFVGLLKYVNYWKFLADKLGKADSRLTLEVSNLGLHLISHNDWSIDNIWFSQANGILTHFCLSVIATESSGLNLLASYFAELDLVQTSLGKLVIDEFMALFSAKLLENV</sequence>
<dbReference type="Gene3D" id="3.30.559.10">
    <property type="entry name" value="Chloramphenicol acetyltransferase-like domain"/>
    <property type="match status" value="1"/>
</dbReference>
<organism evidence="1 2">
    <name type="scientific">Debaryomyces fabryi</name>
    <dbReference type="NCBI Taxonomy" id="58627"/>
    <lineage>
        <taxon>Eukaryota</taxon>
        <taxon>Fungi</taxon>
        <taxon>Dikarya</taxon>
        <taxon>Ascomycota</taxon>
        <taxon>Saccharomycotina</taxon>
        <taxon>Pichiomycetes</taxon>
        <taxon>Debaryomycetaceae</taxon>
        <taxon>Debaryomyces</taxon>
    </lineage>
</organism>
<dbReference type="SUPFAM" id="SSF52777">
    <property type="entry name" value="CoA-dependent acyltransferases"/>
    <property type="match status" value="1"/>
</dbReference>
<proteinExistence type="predicted"/>
<dbReference type="RefSeq" id="XP_015467166.1">
    <property type="nucleotide sequence ID" value="XM_015612017.1"/>
</dbReference>
<dbReference type="PANTHER" id="PTHR28037">
    <property type="entry name" value="ALCOHOL O-ACETYLTRANSFERASE 1-RELATED"/>
    <property type="match status" value="1"/>
</dbReference>
<dbReference type="Proteomes" id="UP000054251">
    <property type="component" value="Unassembled WGS sequence"/>
</dbReference>
<keyword evidence="2" id="KW-1185">Reference proteome</keyword>
<gene>
    <name evidence="1" type="ORF">AC631_03188</name>
</gene>
<accession>A0A0V1PXS4</accession>
<dbReference type="Pfam" id="PF07247">
    <property type="entry name" value="AATase"/>
    <property type="match status" value="1"/>
</dbReference>